<accession>A0A1P9WWH7</accession>
<evidence type="ECO:0000313" key="2">
    <source>
        <dbReference type="EMBL" id="AQG79745.1"/>
    </source>
</evidence>
<name>A0A1P9WWH7_9BACT</name>
<organism evidence="2 3">
    <name type="scientific">Spirosoma montaniterrae</name>
    <dbReference type="NCBI Taxonomy" id="1178516"/>
    <lineage>
        <taxon>Bacteria</taxon>
        <taxon>Pseudomonadati</taxon>
        <taxon>Bacteroidota</taxon>
        <taxon>Cytophagia</taxon>
        <taxon>Cytophagales</taxon>
        <taxon>Cytophagaceae</taxon>
        <taxon>Spirosoma</taxon>
    </lineage>
</organism>
<dbReference type="KEGG" id="smon:AWR27_10650"/>
<evidence type="ECO:0000256" key="1">
    <source>
        <dbReference type="SAM" id="MobiDB-lite"/>
    </source>
</evidence>
<sequence length="103" mass="10691">MRFYHPDPDQPGSAHVPTGLETDPNADETVINQQNGEDYPHSVEQTADTGKTAPDNLADSIAYALDGTGPGPTGDTPNVSGHKTVTEGVTGANLDEEEDAMGA</sequence>
<dbReference type="RefSeq" id="WP_077131179.1">
    <property type="nucleotide sequence ID" value="NZ_CP014263.1"/>
</dbReference>
<dbReference type="Proteomes" id="UP000187941">
    <property type="component" value="Chromosome"/>
</dbReference>
<dbReference type="EMBL" id="CP014263">
    <property type="protein sequence ID" value="AQG79745.1"/>
    <property type="molecule type" value="Genomic_DNA"/>
</dbReference>
<keyword evidence="3" id="KW-1185">Reference proteome</keyword>
<proteinExistence type="predicted"/>
<feature type="compositionally biased region" description="Acidic residues" evidence="1">
    <location>
        <begin position="94"/>
        <end position="103"/>
    </location>
</feature>
<gene>
    <name evidence="2" type="ORF">AWR27_10650</name>
</gene>
<dbReference type="AlphaFoldDB" id="A0A1P9WWH7"/>
<dbReference type="OrthoDB" id="962816at2"/>
<reference evidence="2 3" key="1">
    <citation type="submission" date="2016-01" db="EMBL/GenBank/DDBJ databases">
        <authorList>
            <person name="Oliw E.H."/>
        </authorList>
    </citation>
    <scope>NUCLEOTIDE SEQUENCE [LARGE SCALE GENOMIC DNA]</scope>
    <source>
        <strain evidence="2 3">DY10</strain>
    </source>
</reference>
<evidence type="ECO:0000313" key="3">
    <source>
        <dbReference type="Proteomes" id="UP000187941"/>
    </source>
</evidence>
<dbReference type="STRING" id="1178516.AWR27_10650"/>
<feature type="region of interest" description="Disordered" evidence="1">
    <location>
        <begin position="1"/>
        <end position="103"/>
    </location>
</feature>
<protein>
    <submittedName>
        <fullName evidence="2">Uncharacterized protein</fullName>
    </submittedName>
</protein>